<dbReference type="Proteomes" id="UP000664417">
    <property type="component" value="Unassembled WGS sequence"/>
</dbReference>
<proteinExistence type="predicted"/>
<name>A0A8J7U5Q3_9BACT</name>
<evidence type="ECO:0000256" key="1">
    <source>
        <dbReference type="SAM" id="MobiDB-lite"/>
    </source>
</evidence>
<feature type="region of interest" description="Disordered" evidence="1">
    <location>
        <begin position="418"/>
        <end position="437"/>
    </location>
</feature>
<keyword evidence="4" id="KW-1185">Reference proteome</keyword>
<evidence type="ECO:0000256" key="2">
    <source>
        <dbReference type="SAM" id="Phobius"/>
    </source>
</evidence>
<accession>A0A8J7U5Q3</accession>
<keyword evidence="2" id="KW-0472">Membrane</keyword>
<protein>
    <submittedName>
        <fullName evidence="3">Uncharacterized protein</fullName>
    </submittedName>
</protein>
<evidence type="ECO:0000313" key="4">
    <source>
        <dbReference type="Proteomes" id="UP000664417"/>
    </source>
</evidence>
<reference evidence="3" key="1">
    <citation type="submission" date="2021-03" db="EMBL/GenBank/DDBJ databases">
        <authorList>
            <person name="Wang G."/>
        </authorList>
    </citation>
    <scope>NUCLEOTIDE SEQUENCE</scope>
    <source>
        <strain evidence="3">KCTC 12899</strain>
    </source>
</reference>
<feature type="transmembrane region" description="Helical" evidence="2">
    <location>
        <begin position="7"/>
        <end position="27"/>
    </location>
</feature>
<keyword evidence="2" id="KW-1133">Transmembrane helix</keyword>
<gene>
    <name evidence="3" type="ORF">J3U88_19625</name>
</gene>
<keyword evidence="2" id="KW-0812">Transmembrane</keyword>
<dbReference type="AlphaFoldDB" id="A0A8J7U5Q3"/>
<organism evidence="3 4">
    <name type="scientific">Acanthopleuribacter pedis</name>
    <dbReference type="NCBI Taxonomy" id="442870"/>
    <lineage>
        <taxon>Bacteria</taxon>
        <taxon>Pseudomonadati</taxon>
        <taxon>Acidobacteriota</taxon>
        <taxon>Holophagae</taxon>
        <taxon>Acanthopleuribacterales</taxon>
        <taxon>Acanthopleuribacteraceae</taxon>
        <taxon>Acanthopleuribacter</taxon>
    </lineage>
</organism>
<dbReference type="RefSeq" id="WP_207860651.1">
    <property type="nucleotide sequence ID" value="NZ_JAFREP010000018.1"/>
</dbReference>
<sequence>MEIDWETVVGLLQVIGLFGLIVAIPILSTKSKTKTLLKALATQGITPDTAVSLKNGMTAVFQVKKELLGKKNEDVGVWVTITRDPDQPGFPCTVTPQDRLHSGEPNTISAHDKTCNWVLLNQDVMAWMRDRRLTITDRMLQLKLYDTGEHLKARGDQHTYNMLQALSRANWLAEGLTARNRLPYLIPLLVDNPNEKARQKALKTYLDHFPSREAPPEHNGADLNTAYPEYWLYHLDCGGDLTEKPRTRLFQQQGNALPDLFFRVLQRLPAARRNPLSLAALEGEHFAPEAFSILQASQADALAHRLLTLYRETKAAYLVPLAEQLKHPAVQTLMITTLKVGARGDFNRATVYLARYGDRAAWDALRDARNMVPRGSAKGYDKALKTIRKRLGITNQDWGALSLAEPDPSQGALEIAQSVAGDLEPKTPPHHNGAAGK</sequence>
<dbReference type="EMBL" id="JAFREP010000018">
    <property type="protein sequence ID" value="MBO1320698.1"/>
    <property type="molecule type" value="Genomic_DNA"/>
</dbReference>
<evidence type="ECO:0000313" key="3">
    <source>
        <dbReference type="EMBL" id="MBO1320698.1"/>
    </source>
</evidence>
<comment type="caution">
    <text evidence="3">The sequence shown here is derived from an EMBL/GenBank/DDBJ whole genome shotgun (WGS) entry which is preliminary data.</text>
</comment>